<keyword evidence="11" id="KW-1185">Reference proteome</keyword>
<dbReference type="GO" id="GO:0016887">
    <property type="term" value="F:ATP hydrolysis activity"/>
    <property type="evidence" value="ECO:0007669"/>
    <property type="project" value="InterPro"/>
</dbReference>
<evidence type="ECO:0000256" key="5">
    <source>
        <dbReference type="ARBA" id="ARBA00022989"/>
    </source>
</evidence>
<evidence type="ECO:0000259" key="9">
    <source>
        <dbReference type="PROSITE" id="PS51012"/>
    </source>
</evidence>
<dbReference type="EMBL" id="JARPUR010000005">
    <property type="protein sequence ID" value="KAK4875923.1"/>
    <property type="molecule type" value="Genomic_DNA"/>
</dbReference>
<keyword evidence="4" id="KW-0067">ATP-binding</keyword>
<dbReference type="InterPro" id="IPR013525">
    <property type="entry name" value="ABC2_TM"/>
</dbReference>
<evidence type="ECO:0000313" key="11">
    <source>
        <dbReference type="Proteomes" id="UP001353858"/>
    </source>
</evidence>
<evidence type="ECO:0008006" key="12">
    <source>
        <dbReference type="Google" id="ProtNLM"/>
    </source>
</evidence>
<feature type="transmembrane region" description="Helical" evidence="7">
    <location>
        <begin position="528"/>
        <end position="554"/>
    </location>
</feature>
<feature type="transmembrane region" description="Helical" evidence="7">
    <location>
        <begin position="484"/>
        <end position="508"/>
    </location>
</feature>
<feature type="transmembrane region" description="Helical" evidence="7">
    <location>
        <begin position="593"/>
        <end position="614"/>
    </location>
</feature>
<evidence type="ECO:0000256" key="2">
    <source>
        <dbReference type="ARBA" id="ARBA00022692"/>
    </source>
</evidence>
<dbReference type="SMART" id="SM00382">
    <property type="entry name" value="AAA"/>
    <property type="match status" value="1"/>
</dbReference>
<protein>
    <recommendedName>
        <fullName evidence="12">ABC transporter domain-containing protein</fullName>
    </recommendedName>
</protein>
<keyword evidence="6 7" id="KW-0472">Membrane</keyword>
<comment type="subcellular location">
    <subcellularLocation>
        <location evidence="1">Membrane</location>
        <topology evidence="1">Multi-pass membrane protein</topology>
    </subcellularLocation>
</comment>
<dbReference type="SUPFAM" id="SSF52540">
    <property type="entry name" value="P-loop containing nucleoside triphosphate hydrolases"/>
    <property type="match status" value="1"/>
</dbReference>
<accession>A0AAN7SME8</accession>
<sequence>MNLHMSVSVDNAFKAYKSQTVLNDFSMHVSKGVIYGLLGSSGCGKTTLLNCLVGRKKLDSGTISILGINPEIAAVPSTYIGYMPQEIAIAPEFTISESLHYFGRIHGISQSIINERLVQYCKLLELPHHNKLIRKCSGGEQRRISFAIALINNPKLLILDEPTVGLDPILREIMWNYLFRLVKDQYLSVIITTHYIEEVRHVHKVGFMRQGQLLAEDSPDKLLIYYKTNSLEKVFLRLSQKQLEESTPLLYACEESLNPVAANTKTGCRSKQTPYNINISVNRLGALFKKNFLQFYRNLGGTFFSLILPVLSMLVLLIAIGDDFKDINIAVVNNEELKSSCDVIKTTKETCSFSYLGCRFLSTLKEPSIHKNMYENTEVALRELEKGNVWAVLNIPKNFSTAFRARIDDGIHASETDLNMSQITVWVDFTNKQIGNSIKIKLIEEMFNLQNNILNECSYPTAYLTMFDFKELFYGKESDKFTTFLVPGILLTVIFFMSITNTVDTIISDRVGGLWDRSLVAGVTTVEILLAHFITQLVIVLIQVLELMILTFFIYKIKYEGNFLEIMVILLAGGVCGMTYGFFVSIICTNHSRANFLTTGCFYPVILISGVIWPLEGMSKVLQYCAFSFPIALPTQSLRNIISKGWNFANFEVSFGFGVQVIWIIILGLICVCQLKSTR</sequence>
<dbReference type="PROSITE" id="PS50893">
    <property type="entry name" value="ABC_TRANSPORTER_2"/>
    <property type="match status" value="1"/>
</dbReference>
<dbReference type="PROSITE" id="PS00211">
    <property type="entry name" value="ABC_TRANSPORTER_1"/>
    <property type="match status" value="1"/>
</dbReference>
<dbReference type="GO" id="GO:0016020">
    <property type="term" value="C:membrane"/>
    <property type="evidence" value="ECO:0007669"/>
    <property type="project" value="UniProtKB-SubCell"/>
</dbReference>
<feature type="transmembrane region" description="Helical" evidence="7">
    <location>
        <begin position="566"/>
        <end position="587"/>
    </location>
</feature>
<dbReference type="PANTHER" id="PTHR43038:SF2">
    <property type="entry name" value="RH61964P"/>
    <property type="match status" value="1"/>
</dbReference>
<dbReference type="Pfam" id="PF00005">
    <property type="entry name" value="ABC_tran"/>
    <property type="match status" value="1"/>
</dbReference>
<feature type="domain" description="ABC transmembrane type-2" evidence="9">
    <location>
        <begin position="451"/>
        <end position="678"/>
    </location>
</feature>
<dbReference type="InterPro" id="IPR017871">
    <property type="entry name" value="ABC_transporter-like_CS"/>
</dbReference>
<dbReference type="Gene3D" id="3.40.1710.10">
    <property type="entry name" value="abc type-2 transporter like domain"/>
    <property type="match status" value="1"/>
</dbReference>
<dbReference type="Gene3D" id="3.40.50.300">
    <property type="entry name" value="P-loop containing nucleotide triphosphate hydrolases"/>
    <property type="match status" value="1"/>
</dbReference>
<dbReference type="InterPro" id="IPR003593">
    <property type="entry name" value="AAA+_ATPase"/>
</dbReference>
<evidence type="ECO:0000313" key="10">
    <source>
        <dbReference type="EMBL" id="KAK4875923.1"/>
    </source>
</evidence>
<dbReference type="GO" id="GO:0140359">
    <property type="term" value="F:ABC-type transporter activity"/>
    <property type="evidence" value="ECO:0007669"/>
    <property type="project" value="InterPro"/>
</dbReference>
<keyword evidence="2 7" id="KW-0812">Transmembrane</keyword>
<dbReference type="InterPro" id="IPR047817">
    <property type="entry name" value="ABC2_TM_bact-type"/>
</dbReference>
<dbReference type="AlphaFoldDB" id="A0AAN7SME8"/>
<keyword evidence="3" id="KW-0547">Nucleotide-binding</keyword>
<evidence type="ECO:0000256" key="1">
    <source>
        <dbReference type="ARBA" id="ARBA00004141"/>
    </source>
</evidence>
<name>A0AAN7SME8_9COLE</name>
<reference evidence="11" key="1">
    <citation type="submission" date="2023-01" db="EMBL/GenBank/DDBJ databases">
        <title>Key to firefly adult light organ development and bioluminescence: homeobox transcription factors regulate luciferase expression and transportation to peroxisome.</title>
        <authorList>
            <person name="Fu X."/>
        </authorList>
    </citation>
    <scope>NUCLEOTIDE SEQUENCE [LARGE SCALE GENOMIC DNA]</scope>
</reference>
<organism evidence="10 11">
    <name type="scientific">Aquatica leii</name>
    <dbReference type="NCBI Taxonomy" id="1421715"/>
    <lineage>
        <taxon>Eukaryota</taxon>
        <taxon>Metazoa</taxon>
        <taxon>Ecdysozoa</taxon>
        <taxon>Arthropoda</taxon>
        <taxon>Hexapoda</taxon>
        <taxon>Insecta</taxon>
        <taxon>Pterygota</taxon>
        <taxon>Neoptera</taxon>
        <taxon>Endopterygota</taxon>
        <taxon>Coleoptera</taxon>
        <taxon>Polyphaga</taxon>
        <taxon>Elateriformia</taxon>
        <taxon>Elateroidea</taxon>
        <taxon>Lampyridae</taxon>
        <taxon>Luciolinae</taxon>
        <taxon>Aquatica</taxon>
    </lineage>
</organism>
<feature type="transmembrane region" description="Helical" evidence="7">
    <location>
        <begin position="654"/>
        <end position="675"/>
    </location>
</feature>
<feature type="domain" description="ABC transporter" evidence="8">
    <location>
        <begin position="7"/>
        <end position="235"/>
    </location>
</feature>
<proteinExistence type="predicted"/>
<dbReference type="Pfam" id="PF12698">
    <property type="entry name" value="ABC2_membrane_3"/>
    <property type="match status" value="1"/>
</dbReference>
<dbReference type="InterPro" id="IPR027417">
    <property type="entry name" value="P-loop_NTPase"/>
</dbReference>
<dbReference type="GO" id="GO:0005524">
    <property type="term" value="F:ATP binding"/>
    <property type="evidence" value="ECO:0007669"/>
    <property type="project" value="UniProtKB-KW"/>
</dbReference>
<comment type="caution">
    <text evidence="10">The sequence shown here is derived from an EMBL/GenBank/DDBJ whole genome shotgun (WGS) entry which is preliminary data.</text>
</comment>
<evidence type="ECO:0000259" key="8">
    <source>
        <dbReference type="PROSITE" id="PS50893"/>
    </source>
</evidence>
<dbReference type="PANTHER" id="PTHR43038">
    <property type="entry name" value="ATP-BINDING CASSETTE, SUB-FAMILY H, MEMBER 1"/>
    <property type="match status" value="1"/>
</dbReference>
<feature type="transmembrane region" description="Helical" evidence="7">
    <location>
        <begin position="299"/>
        <end position="320"/>
    </location>
</feature>
<dbReference type="PROSITE" id="PS51012">
    <property type="entry name" value="ABC_TM2"/>
    <property type="match status" value="1"/>
</dbReference>
<evidence type="ECO:0000256" key="6">
    <source>
        <dbReference type="ARBA" id="ARBA00023136"/>
    </source>
</evidence>
<dbReference type="InterPro" id="IPR003439">
    <property type="entry name" value="ABC_transporter-like_ATP-bd"/>
</dbReference>
<dbReference type="Proteomes" id="UP001353858">
    <property type="component" value="Unassembled WGS sequence"/>
</dbReference>
<gene>
    <name evidence="10" type="ORF">RN001_012345</name>
</gene>
<evidence type="ECO:0000256" key="3">
    <source>
        <dbReference type="ARBA" id="ARBA00022741"/>
    </source>
</evidence>
<evidence type="ECO:0000256" key="4">
    <source>
        <dbReference type="ARBA" id="ARBA00022840"/>
    </source>
</evidence>
<keyword evidence="5 7" id="KW-1133">Transmembrane helix</keyword>
<evidence type="ECO:0000256" key="7">
    <source>
        <dbReference type="SAM" id="Phobius"/>
    </source>
</evidence>